<dbReference type="OrthoDB" id="8451859at2"/>
<organism evidence="1 2">
    <name type="scientific">Gryllotalpicola protaetiae</name>
    <dbReference type="NCBI Taxonomy" id="2419771"/>
    <lineage>
        <taxon>Bacteria</taxon>
        <taxon>Bacillati</taxon>
        <taxon>Actinomycetota</taxon>
        <taxon>Actinomycetes</taxon>
        <taxon>Micrococcales</taxon>
        <taxon>Microbacteriaceae</taxon>
        <taxon>Gryllotalpicola</taxon>
    </lineage>
</organism>
<dbReference type="AlphaFoldDB" id="A0A387C4L5"/>
<dbReference type="Proteomes" id="UP000275069">
    <property type="component" value="Plasmid unnamed1"/>
</dbReference>
<name>A0A387C4L5_9MICO</name>
<sequence length="106" mass="11742">MARYPLDDVPEGVARLQYLVSAPGRLVVLRAVLDGPTNFTELVAKLDLTGTSVRNALDELEMHGWLKASSERVDEPGRRRKRNTIYTADRAVIMGDLGAFLAFLGR</sequence>
<accession>A0A387C4L5</accession>
<evidence type="ECO:0000313" key="2">
    <source>
        <dbReference type="Proteomes" id="UP000275069"/>
    </source>
</evidence>
<dbReference type="InterPro" id="IPR036388">
    <property type="entry name" value="WH-like_DNA-bd_sf"/>
</dbReference>
<gene>
    <name evidence="1" type="ORF">D7I44_17790</name>
</gene>
<dbReference type="Gene3D" id="1.10.10.10">
    <property type="entry name" value="Winged helix-like DNA-binding domain superfamily/Winged helix DNA-binding domain"/>
    <property type="match status" value="1"/>
</dbReference>
<dbReference type="KEGG" id="gry:D7I44_17790"/>
<evidence type="ECO:0000313" key="1">
    <source>
        <dbReference type="EMBL" id="AYG05531.1"/>
    </source>
</evidence>
<geneLocation type="plasmid" evidence="1 2">
    <name>unnamed1</name>
</geneLocation>
<dbReference type="EMBL" id="CP032625">
    <property type="protein sequence ID" value="AYG05531.1"/>
    <property type="molecule type" value="Genomic_DNA"/>
</dbReference>
<dbReference type="InterPro" id="IPR036390">
    <property type="entry name" value="WH_DNA-bd_sf"/>
</dbReference>
<keyword evidence="1" id="KW-0614">Plasmid</keyword>
<evidence type="ECO:0008006" key="3">
    <source>
        <dbReference type="Google" id="ProtNLM"/>
    </source>
</evidence>
<reference evidence="1 2" key="1">
    <citation type="submission" date="2018-09" db="EMBL/GenBank/DDBJ databases">
        <title>Genome sequencing of strain 2DFW10M-5.</title>
        <authorList>
            <person name="Heo J."/>
            <person name="Kim S.-J."/>
            <person name="Kwon S.-W."/>
        </authorList>
    </citation>
    <scope>NUCLEOTIDE SEQUENCE [LARGE SCALE GENOMIC DNA]</scope>
    <source>
        <strain evidence="1 2">2DFW10M-5</strain>
        <plasmid evidence="1 2">unnamed1</plasmid>
    </source>
</reference>
<dbReference type="RefSeq" id="WP_120791059.1">
    <property type="nucleotide sequence ID" value="NZ_CP032625.1"/>
</dbReference>
<dbReference type="SUPFAM" id="SSF46785">
    <property type="entry name" value="Winged helix' DNA-binding domain"/>
    <property type="match status" value="1"/>
</dbReference>
<proteinExistence type="predicted"/>
<keyword evidence="2" id="KW-1185">Reference proteome</keyword>
<protein>
    <recommendedName>
        <fullName evidence="3">ArsR family transcriptional regulator</fullName>
    </recommendedName>
</protein>